<dbReference type="KEGG" id="drt:Dret_1539"/>
<proteinExistence type="predicted"/>
<sequence length="608" mass="68040">MLKPGNRTLLLESLRPPPGFELDRCLGTTYSLDLQALLTTPLAFTIFEREDSQGRPNSDPMAMLESLRRFAGRMHIFCQSGRIQVPKPQERLFSYLEESVIQVNPQGGGVFHPKLWLLRYISPANTVFYRLLCLSRNLTFDRSWDTVLCLDGQKTEGDRQENSPLANFLNDLPSLAVYSLSKTALDSIALISRELANINFEPPNGFEQLAFHPLGTPRAVPFAFPQTGEQFLIVSPFLTQQTMAELPAKYSSSLLLTRLESVQGMPAESLRDFDKVFILPEEASPIADDQEADHAGAPELLSGLHAKLFVLDEKGQSRLWTGSANATEAAFHSNIEFLVELRGPREQVGIEGILGRASEKDSLWGMLQEFTPSDTSQDETDAEQRRLENEIDQVICLLGRTAFRAQVSELENEACNLSLAPAENVEDIPDDLQVQCWPITIPENRKQIESDRNLSFNFSVSQQAMTAFFAFAVTGQRNGCSAQARCVIKAELLGAPADRYEHLLQSLLHNQSQVLRLLLLLLSDKDSLDSMNMGGLHYGKSKRQAGDPGNVPLFESMLRSLHRDPGRLDRIDRLVKDLCRTDEGRKLLPDGFLAIWEAVWQARQGVLK</sequence>
<gene>
    <name evidence="2" type="ordered locus">Dret_1539</name>
</gene>
<dbReference type="InterPro" id="IPR059166">
    <property type="entry name" value="PLD-like_cat"/>
</dbReference>
<dbReference type="GO" id="GO:0003824">
    <property type="term" value="F:catalytic activity"/>
    <property type="evidence" value="ECO:0007669"/>
    <property type="project" value="InterPro"/>
</dbReference>
<evidence type="ECO:0000313" key="3">
    <source>
        <dbReference type="Proteomes" id="UP000001052"/>
    </source>
</evidence>
<dbReference type="eggNOG" id="ENOG502Z9PB">
    <property type="taxonomic scope" value="Bacteria"/>
</dbReference>
<dbReference type="RefSeq" id="WP_015751970.1">
    <property type="nucleotide sequence ID" value="NC_013223.1"/>
</dbReference>
<reference evidence="3" key="1">
    <citation type="submission" date="2009-09" db="EMBL/GenBank/DDBJ databases">
        <title>The complete chromosome of Desulfohalobium retbaense DSM 5692.</title>
        <authorList>
            <consortium name="US DOE Joint Genome Institute (JGI-PGF)"/>
            <person name="Lucas S."/>
            <person name="Copeland A."/>
            <person name="Lapidus A."/>
            <person name="Glavina del Rio T."/>
            <person name="Dalin E."/>
            <person name="Tice H."/>
            <person name="Bruce D."/>
            <person name="Goodwin L."/>
            <person name="Pitluck S."/>
            <person name="Kyrpides N."/>
            <person name="Mavromatis K."/>
            <person name="Ivanova N."/>
            <person name="Mikhailova N."/>
            <person name="Munk A.C."/>
            <person name="Brettin T."/>
            <person name="Detter J.C."/>
            <person name="Han C."/>
            <person name="Tapia R."/>
            <person name="Larimer F."/>
            <person name="Land M."/>
            <person name="Hauser L."/>
            <person name="Markowitz V."/>
            <person name="Cheng J.-F."/>
            <person name="Hugenholtz P."/>
            <person name="Woyke T."/>
            <person name="Wu D."/>
            <person name="Spring S."/>
            <person name="Klenk H.-P."/>
            <person name="Eisen J.A."/>
        </authorList>
    </citation>
    <scope>NUCLEOTIDE SEQUENCE [LARGE SCALE GENOMIC DNA]</scope>
    <source>
        <strain evidence="3">DSM 5692</strain>
    </source>
</reference>
<dbReference type="InterPro" id="IPR001736">
    <property type="entry name" value="PLipase_D/transphosphatidylase"/>
</dbReference>
<dbReference type="GO" id="GO:0006793">
    <property type="term" value="P:phosphorus metabolic process"/>
    <property type="evidence" value="ECO:0007669"/>
    <property type="project" value="UniProtKB-ARBA"/>
</dbReference>
<evidence type="ECO:0000313" key="2">
    <source>
        <dbReference type="EMBL" id="ACV68825.1"/>
    </source>
</evidence>
<dbReference type="OrthoDB" id="369674at2"/>
<dbReference type="CDD" id="cd09176">
    <property type="entry name" value="PLDc_unchar6"/>
    <property type="match status" value="1"/>
</dbReference>
<dbReference type="Gene3D" id="3.30.870.10">
    <property type="entry name" value="Endonuclease Chain A"/>
    <property type="match status" value="1"/>
</dbReference>
<dbReference type="STRING" id="485915.Dret_1539"/>
<dbReference type="SUPFAM" id="SSF56024">
    <property type="entry name" value="Phospholipase D/nuclease"/>
    <property type="match status" value="1"/>
</dbReference>
<keyword evidence="3" id="KW-1185">Reference proteome</keyword>
<dbReference type="Proteomes" id="UP000001052">
    <property type="component" value="Chromosome"/>
</dbReference>
<name>C8X328_DESRD</name>
<reference evidence="2 3" key="2">
    <citation type="journal article" date="2010" name="Stand. Genomic Sci.">
        <title>Complete genome sequence of Desulfohalobium retbaense type strain (HR(100)).</title>
        <authorList>
            <person name="Spring S."/>
            <person name="Nolan M."/>
            <person name="Lapidus A."/>
            <person name="Glavina Del Rio T."/>
            <person name="Copeland A."/>
            <person name="Tice H."/>
            <person name="Cheng J.F."/>
            <person name="Lucas S."/>
            <person name="Land M."/>
            <person name="Chen F."/>
            <person name="Bruce D."/>
            <person name="Goodwin L."/>
            <person name="Pitluck S."/>
            <person name="Ivanova N."/>
            <person name="Mavromatis K."/>
            <person name="Mikhailova N."/>
            <person name="Pati A."/>
            <person name="Chen A."/>
            <person name="Palaniappan K."/>
            <person name="Hauser L."/>
            <person name="Chang Y.J."/>
            <person name="Jeffries C.D."/>
            <person name="Munk C."/>
            <person name="Kiss H."/>
            <person name="Chain P."/>
            <person name="Han C."/>
            <person name="Brettin T."/>
            <person name="Detter J.C."/>
            <person name="Schuler E."/>
            <person name="Goker M."/>
            <person name="Rohde M."/>
            <person name="Bristow J."/>
            <person name="Eisen J.A."/>
            <person name="Markowitz V."/>
            <person name="Hugenholtz P."/>
            <person name="Kyrpides N.C."/>
            <person name="Klenk H.P."/>
        </authorList>
    </citation>
    <scope>NUCLEOTIDE SEQUENCE [LARGE SCALE GENOMIC DNA]</scope>
    <source>
        <strain evidence="2 3">DSM 5692</strain>
    </source>
</reference>
<organism evidence="2 3">
    <name type="scientific">Desulfohalobium retbaense (strain ATCC 49708 / DSM 5692 / JCM 16813 / HR100)</name>
    <dbReference type="NCBI Taxonomy" id="485915"/>
    <lineage>
        <taxon>Bacteria</taxon>
        <taxon>Pseudomonadati</taxon>
        <taxon>Thermodesulfobacteriota</taxon>
        <taxon>Desulfovibrionia</taxon>
        <taxon>Desulfovibrionales</taxon>
        <taxon>Desulfohalobiaceae</taxon>
        <taxon>Desulfohalobium</taxon>
    </lineage>
</organism>
<dbReference type="HOGENOM" id="CLU_031612_0_0_7"/>
<dbReference type="AlphaFoldDB" id="C8X328"/>
<dbReference type="EMBL" id="CP001734">
    <property type="protein sequence ID" value="ACV68825.1"/>
    <property type="molecule type" value="Genomic_DNA"/>
</dbReference>
<feature type="domain" description="PLD phosphodiesterase" evidence="1">
    <location>
        <begin position="300"/>
        <end position="330"/>
    </location>
</feature>
<evidence type="ECO:0000259" key="1">
    <source>
        <dbReference type="PROSITE" id="PS50035"/>
    </source>
</evidence>
<protein>
    <recommendedName>
        <fullName evidence="1">PLD phosphodiesterase domain-containing protein</fullName>
    </recommendedName>
</protein>
<dbReference type="PROSITE" id="PS50035">
    <property type="entry name" value="PLD"/>
    <property type="match status" value="1"/>
</dbReference>
<accession>C8X328</accession>